<dbReference type="RefSeq" id="WP_211314992.1">
    <property type="nucleotide sequence ID" value="NZ_QPJY01000014.1"/>
</dbReference>
<dbReference type="EMBL" id="QPJY01000014">
    <property type="protein sequence ID" value="RCX24865.1"/>
    <property type="molecule type" value="Genomic_DNA"/>
</dbReference>
<accession>A0A369BV34</accession>
<dbReference type="AlphaFoldDB" id="A0A369BV34"/>
<feature type="domain" description="Cupin type-2" evidence="1">
    <location>
        <begin position="34"/>
        <end position="99"/>
    </location>
</feature>
<dbReference type="PANTHER" id="PTHR40112:SF1">
    <property type="entry name" value="H2HPP ISOMERASE"/>
    <property type="match status" value="1"/>
</dbReference>
<keyword evidence="2" id="KW-0560">Oxidoreductase</keyword>
<keyword evidence="2" id="KW-0223">Dioxygenase</keyword>
<dbReference type="Proteomes" id="UP000252707">
    <property type="component" value="Unassembled WGS sequence"/>
</dbReference>
<sequence length="111" mass="12610">MFTKDAMKREWREPVAGVRQVTTVHGEKTLMTEFRLEAGAVIPPHAHPYEQTGYLISGRMRMRIGPDWFEAREGDSWCIPGGVEHEVRVEAACRVVEVFAPVREDYLPAAV</sequence>
<dbReference type="InterPro" id="IPR013096">
    <property type="entry name" value="Cupin_2"/>
</dbReference>
<dbReference type="PANTHER" id="PTHR40112">
    <property type="entry name" value="H2HPP ISOMERASE"/>
    <property type="match status" value="1"/>
</dbReference>
<evidence type="ECO:0000313" key="2">
    <source>
        <dbReference type="EMBL" id="RCX24865.1"/>
    </source>
</evidence>
<dbReference type="CDD" id="cd02238">
    <property type="entry name" value="cupin_KdgF"/>
    <property type="match status" value="1"/>
</dbReference>
<organism evidence="2 3">
    <name type="scientific">Thioalbus denitrificans</name>
    <dbReference type="NCBI Taxonomy" id="547122"/>
    <lineage>
        <taxon>Bacteria</taxon>
        <taxon>Pseudomonadati</taxon>
        <taxon>Pseudomonadota</taxon>
        <taxon>Gammaproteobacteria</taxon>
        <taxon>Chromatiales</taxon>
        <taxon>Ectothiorhodospiraceae</taxon>
        <taxon>Thioalbus</taxon>
    </lineage>
</organism>
<reference evidence="2 3" key="1">
    <citation type="submission" date="2018-07" db="EMBL/GenBank/DDBJ databases">
        <title>Genomic Encyclopedia of Type Strains, Phase IV (KMG-IV): sequencing the most valuable type-strain genomes for metagenomic binning, comparative biology and taxonomic classification.</title>
        <authorList>
            <person name="Goeker M."/>
        </authorList>
    </citation>
    <scope>NUCLEOTIDE SEQUENCE [LARGE SCALE GENOMIC DNA]</scope>
    <source>
        <strain evidence="2 3">DSM 26407</strain>
    </source>
</reference>
<dbReference type="GO" id="GO:0051213">
    <property type="term" value="F:dioxygenase activity"/>
    <property type="evidence" value="ECO:0007669"/>
    <property type="project" value="UniProtKB-KW"/>
</dbReference>
<protein>
    <submittedName>
        <fullName evidence="2">Quercetin dioxygenase-like cupin family protein</fullName>
    </submittedName>
</protein>
<evidence type="ECO:0000313" key="3">
    <source>
        <dbReference type="Proteomes" id="UP000252707"/>
    </source>
</evidence>
<name>A0A369BV34_9GAMM</name>
<dbReference type="InterPro" id="IPR011051">
    <property type="entry name" value="RmlC_Cupin_sf"/>
</dbReference>
<dbReference type="Pfam" id="PF07883">
    <property type="entry name" value="Cupin_2"/>
    <property type="match status" value="1"/>
</dbReference>
<dbReference type="SUPFAM" id="SSF51182">
    <property type="entry name" value="RmlC-like cupins"/>
    <property type="match status" value="1"/>
</dbReference>
<gene>
    <name evidence="2" type="ORF">DFQ59_11421</name>
</gene>
<dbReference type="InterPro" id="IPR014710">
    <property type="entry name" value="RmlC-like_jellyroll"/>
</dbReference>
<evidence type="ECO:0000259" key="1">
    <source>
        <dbReference type="Pfam" id="PF07883"/>
    </source>
</evidence>
<dbReference type="Gene3D" id="2.60.120.10">
    <property type="entry name" value="Jelly Rolls"/>
    <property type="match status" value="1"/>
</dbReference>
<dbReference type="InterPro" id="IPR052535">
    <property type="entry name" value="Bacilysin_H2HPP_isomerase"/>
</dbReference>
<comment type="caution">
    <text evidence="2">The sequence shown here is derived from an EMBL/GenBank/DDBJ whole genome shotgun (WGS) entry which is preliminary data.</text>
</comment>
<proteinExistence type="predicted"/>
<keyword evidence="3" id="KW-1185">Reference proteome</keyword>